<organism evidence="1 2">
    <name type="scientific">Thamnocephalis sphaerospora</name>
    <dbReference type="NCBI Taxonomy" id="78915"/>
    <lineage>
        <taxon>Eukaryota</taxon>
        <taxon>Fungi</taxon>
        <taxon>Fungi incertae sedis</taxon>
        <taxon>Zoopagomycota</taxon>
        <taxon>Zoopagomycotina</taxon>
        <taxon>Zoopagomycetes</taxon>
        <taxon>Zoopagales</taxon>
        <taxon>Sigmoideomycetaceae</taxon>
        <taxon>Thamnocephalis</taxon>
    </lineage>
</organism>
<reference evidence="2" key="1">
    <citation type="journal article" date="2018" name="Nat. Microbiol.">
        <title>Leveraging single-cell genomics to expand the fungal tree of life.</title>
        <authorList>
            <person name="Ahrendt S.R."/>
            <person name="Quandt C.A."/>
            <person name="Ciobanu D."/>
            <person name="Clum A."/>
            <person name="Salamov A."/>
            <person name="Andreopoulos B."/>
            <person name="Cheng J.F."/>
            <person name="Woyke T."/>
            <person name="Pelin A."/>
            <person name="Henrissat B."/>
            <person name="Reynolds N.K."/>
            <person name="Benny G.L."/>
            <person name="Smith M.E."/>
            <person name="James T.Y."/>
            <person name="Grigoriev I.V."/>
        </authorList>
    </citation>
    <scope>NUCLEOTIDE SEQUENCE [LARGE SCALE GENOMIC DNA]</scope>
    <source>
        <strain evidence="2">RSA 1356</strain>
    </source>
</reference>
<dbReference type="Gene3D" id="3.40.50.300">
    <property type="entry name" value="P-loop containing nucleotide triphosphate hydrolases"/>
    <property type="match status" value="1"/>
</dbReference>
<protein>
    <submittedName>
        <fullName evidence="1">Root hair defective 3 GTP-binding protein-domain-containing protein</fullName>
    </submittedName>
</protein>
<proteinExistence type="predicted"/>
<accession>A0A4P9XI72</accession>
<dbReference type="PANTHER" id="PTHR45923:SF2">
    <property type="entry name" value="PROTEIN SEY1"/>
    <property type="match status" value="1"/>
</dbReference>
<dbReference type="InterPro" id="IPR008803">
    <property type="entry name" value="RHD3/Sey1"/>
</dbReference>
<dbReference type="PANTHER" id="PTHR45923">
    <property type="entry name" value="PROTEIN SEY1"/>
    <property type="match status" value="1"/>
</dbReference>
<dbReference type="GO" id="GO:0005783">
    <property type="term" value="C:endoplasmic reticulum"/>
    <property type="evidence" value="ECO:0007669"/>
    <property type="project" value="TreeGrafter"/>
</dbReference>
<dbReference type="OrthoDB" id="1597724at2759"/>
<evidence type="ECO:0000313" key="2">
    <source>
        <dbReference type="Proteomes" id="UP000271241"/>
    </source>
</evidence>
<name>A0A4P9XI72_9FUNG</name>
<sequence length="572" mass="64681">MQFVGNDQRITKDVFKRHGTEWGLADWGTQYDVVAMLGPQNSGQSTLLNDMFGTRFSAPDGGDQMQPTKGIWISKAAHMDVLVMDMEGLGSRVDENELASARTLLTSVKTASVLIINIRKNVIGAANSSIARLLEMIFASHMVLFGRRHKTRLVFAIRNCAGSLEPDDLISTLSAEMRKIWCDMPKREELAHCVITDFFDCTFATFANKMQAPDKFSDSVADFRARFLNKHSKETVFDPIYWKLVSADKLEDHLAAIWDNATSRESLFYCDRNAVHANCFRDMAIKYAYSEFVGRVTPICQSIGVTADSQFATKIAEHCNDALALFGAIVQQHRHEDCPARPEELKEKCYSMAETLFSAQVRRIADQKVQEFSKKVKARDLCPYAPFDEMHAMMAIERKEIVREFVDTIKACIPRDAGWDFTDECNRVQWEVSDILVQHCMKHAFNSHEQSVQQRVNGVEQRVAQTERTVAIQQHKVGQHEKRLNDQQEEINRQGGSIIQLGMTATNQAKEIRRLGATVMQHTGSINVYKAISDGLTADVKRVKERLRLLDIAAIGIVTLQVILLARQLKSR</sequence>
<evidence type="ECO:0000313" key="1">
    <source>
        <dbReference type="EMBL" id="RKP05374.1"/>
    </source>
</evidence>
<dbReference type="GO" id="GO:0016320">
    <property type="term" value="P:endoplasmic reticulum membrane fusion"/>
    <property type="evidence" value="ECO:0007669"/>
    <property type="project" value="TreeGrafter"/>
</dbReference>
<dbReference type="AlphaFoldDB" id="A0A4P9XI72"/>
<dbReference type="InterPro" id="IPR027417">
    <property type="entry name" value="P-loop_NTPase"/>
</dbReference>
<keyword evidence="2" id="KW-1185">Reference proteome</keyword>
<dbReference type="EMBL" id="KZ993151">
    <property type="protein sequence ID" value="RKP05374.1"/>
    <property type="molecule type" value="Genomic_DNA"/>
</dbReference>
<dbReference type="GO" id="GO:0003924">
    <property type="term" value="F:GTPase activity"/>
    <property type="evidence" value="ECO:0007669"/>
    <property type="project" value="TreeGrafter"/>
</dbReference>
<dbReference type="Pfam" id="PF05879">
    <property type="entry name" value="RHD3_GTPase"/>
    <property type="match status" value="1"/>
</dbReference>
<dbReference type="SUPFAM" id="SSF52540">
    <property type="entry name" value="P-loop containing nucleoside triphosphate hydrolases"/>
    <property type="match status" value="1"/>
</dbReference>
<gene>
    <name evidence="1" type="ORF">THASP1DRAFT_32784</name>
</gene>
<dbReference type="Proteomes" id="UP000271241">
    <property type="component" value="Unassembled WGS sequence"/>
</dbReference>